<evidence type="ECO:0000313" key="2">
    <source>
        <dbReference type="Proteomes" id="UP000489600"/>
    </source>
</evidence>
<name>A0A565CSJ7_9BRAS</name>
<dbReference type="AlphaFoldDB" id="A0A565CSJ7"/>
<dbReference type="EMBL" id="CABITT030000008">
    <property type="protein sequence ID" value="VVB16551.1"/>
    <property type="molecule type" value="Genomic_DNA"/>
</dbReference>
<evidence type="ECO:0000313" key="1">
    <source>
        <dbReference type="EMBL" id="VVB16551.1"/>
    </source>
</evidence>
<organism evidence="1 2">
    <name type="scientific">Arabis nemorensis</name>
    <dbReference type="NCBI Taxonomy" id="586526"/>
    <lineage>
        <taxon>Eukaryota</taxon>
        <taxon>Viridiplantae</taxon>
        <taxon>Streptophyta</taxon>
        <taxon>Embryophyta</taxon>
        <taxon>Tracheophyta</taxon>
        <taxon>Spermatophyta</taxon>
        <taxon>Magnoliopsida</taxon>
        <taxon>eudicotyledons</taxon>
        <taxon>Gunneridae</taxon>
        <taxon>Pentapetalae</taxon>
        <taxon>rosids</taxon>
        <taxon>malvids</taxon>
        <taxon>Brassicales</taxon>
        <taxon>Brassicaceae</taxon>
        <taxon>Arabideae</taxon>
        <taxon>Arabis</taxon>
    </lineage>
</organism>
<accession>A0A565CSJ7</accession>
<proteinExistence type="predicted"/>
<evidence type="ECO:0008006" key="3">
    <source>
        <dbReference type="Google" id="ProtNLM"/>
    </source>
</evidence>
<protein>
    <recommendedName>
        <fullName evidence="3">Reverse transcriptase zinc-binding domain-containing protein</fullName>
    </recommendedName>
</protein>
<dbReference type="OrthoDB" id="1105204at2759"/>
<sequence>MKDTSRMFAFKLIWSIVSNSGSLWVHWTRHYLLRYFSLWDEPKGSRGSWIWKKLLKLRPLAADFVRHAIKNGESTFFWLDNWLNTG</sequence>
<gene>
    <name evidence="1" type="ORF">ANE_LOCUS26995</name>
</gene>
<keyword evidence="2" id="KW-1185">Reference proteome</keyword>
<dbReference type="Proteomes" id="UP000489600">
    <property type="component" value="Unassembled WGS sequence"/>
</dbReference>
<comment type="caution">
    <text evidence="1">The sequence shown here is derived from an EMBL/GenBank/DDBJ whole genome shotgun (WGS) entry which is preliminary data.</text>
</comment>
<reference evidence="1" key="1">
    <citation type="submission" date="2019-07" db="EMBL/GenBank/DDBJ databases">
        <authorList>
            <person name="Dittberner H."/>
        </authorList>
    </citation>
    <scope>NUCLEOTIDE SEQUENCE [LARGE SCALE GENOMIC DNA]</scope>
</reference>